<sequence length="295" mass="34601">MNCKKEQMHDLDYISYKDFLGKSDQYRSKIFEPFETTDPTDSLVELQNRFKPPDVTSALTDSDFITLHNFLLNMSKLTGLLLIMSGNESETYSGTGFILKLRRQTNCPCPCPDQQSHNGDHQEHAIVTVSTAYHVFNKENKNSKRRYEKINEIWSKYKTELKLGYRKGYKTLEQIQRSTKFQTLYGHKLIEMDKDLDYDCDWCAVECVTHDTTLIQRLEKTLSRYQSGLKKLYHLSLTKYTDVDMVVIVGYPHNWSLRFSFGNTECPNKEELKVVRSNQLWCRYYYDNLTCKGSS</sequence>
<dbReference type="AlphaFoldDB" id="A0A2C9M5F0"/>
<dbReference type="KEGG" id="bgt:106069071"/>
<proteinExistence type="predicted"/>
<protein>
    <submittedName>
        <fullName evidence="1">Uncharacterized protein</fullName>
    </submittedName>
</protein>
<dbReference type="VEuPathDB" id="VectorBase:BGLAX_046308"/>
<dbReference type="VEuPathDB" id="VectorBase:BGLB038725"/>
<accession>A0A2C9M5F0</accession>
<evidence type="ECO:0000313" key="1">
    <source>
        <dbReference type="EnsemblMetazoa" id="BGLB038725-PA"/>
    </source>
</evidence>
<dbReference type="EnsemblMetazoa" id="BGLB038725-RA">
    <property type="protein sequence ID" value="BGLB038725-PA"/>
    <property type="gene ID" value="BGLB038725"/>
</dbReference>
<evidence type="ECO:0000313" key="2">
    <source>
        <dbReference type="Proteomes" id="UP000076420"/>
    </source>
</evidence>
<gene>
    <name evidence="1" type="primary">106069071</name>
</gene>
<reference evidence="1" key="1">
    <citation type="submission" date="2020-05" db="UniProtKB">
        <authorList>
            <consortium name="EnsemblMetazoa"/>
        </authorList>
    </citation>
    <scope>IDENTIFICATION</scope>
    <source>
        <strain evidence="1">BB02</strain>
    </source>
</reference>
<name>A0A2C9M5F0_BIOGL</name>
<organism evidence="1 2">
    <name type="scientific">Biomphalaria glabrata</name>
    <name type="common">Bloodfluke planorb</name>
    <name type="synonym">Freshwater snail</name>
    <dbReference type="NCBI Taxonomy" id="6526"/>
    <lineage>
        <taxon>Eukaryota</taxon>
        <taxon>Metazoa</taxon>
        <taxon>Spiralia</taxon>
        <taxon>Lophotrochozoa</taxon>
        <taxon>Mollusca</taxon>
        <taxon>Gastropoda</taxon>
        <taxon>Heterobranchia</taxon>
        <taxon>Euthyneura</taxon>
        <taxon>Panpulmonata</taxon>
        <taxon>Hygrophila</taxon>
        <taxon>Lymnaeoidea</taxon>
        <taxon>Planorbidae</taxon>
        <taxon>Biomphalaria</taxon>
    </lineage>
</organism>
<dbReference type="Proteomes" id="UP000076420">
    <property type="component" value="Unassembled WGS sequence"/>
</dbReference>